<name>A0A5N6RFJ3_9ROSI</name>
<organism evidence="1 2">
    <name type="scientific">Carpinus fangiana</name>
    <dbReference type="NCBI Taxonomy" id="176857"/>
    <lineage>
        <taxon>Eukaryota</taxon>
        <taxon>Viridiplantae</taxon>
        <taxon>Streptophyta</taxon>
        <taxon>Embryophyta</taxon>
        <taxon>Tracheophyta</taxon>
        <taxon>Spermatophyta</taxon>
        <taxon>Magnoliopsida</taxon>
        <taxon>eudicotyledons</taxon>
        <taxon>Gunneridae</taxon>
        <taxon>Pentapetalae</taxon>
        <taxon>rosids</taxon>
        <taxon>fabids</taxon>
        <taxon>Fagales</taxon>
        <taxon>Betulaceae</taxon>
        <taxon>Carpinus</taxon>
    </lineage>
</organism>
<reference evidence="1 2" key="1">
    <citation type="submission" date="2019-06" db="EMBL/GenBank/DDBJ databases">
        <title>A chromosomal-level reference genome of Carpinus fangiana (Coryloideae, Betulaceae).</title>
        <authorList>
            <person name="Yang X."/>
            <person name="Wang Z."/>
            <person name="Zhang L."/>
            <person name="Hao G."/>
            <person name="Liu J."/>
            <person name="Yang Y."/>
        </authorList>
    </citation>
    <scope>NUCLEOTIDE SEQUENCE [LARGE SCALE GENOMIC DNA]</scope>
    <source>
        <strain evidence="1">Cfa_2016G</strain>
        <tissue evidence="1">Leaf</tissue>
    </source>
</reference>
<proteinExistence type="predicted"/>
<accession>A0A5N6RFJ3</accession>
<dbReference type="Proteomes" id="UP000327013">
    <property type="component" value="Chromosome 6"/>
</dbReference>
<protein>
    <submittedName>
        <fullName evidence="1">Uncharacterized protein</fullName>
    </submittedName>
</protein>
<evidence type="ECO:0000313" key="1">
    <source>
        <dbReference type="EMBL" id="KAE8076818.1"/>
    </source>
</evidence>
<gene>
    <name evidence="1" type="ORF">FH972_015443</name>
</gene>
<sequence length="131" mass="15169">MVDYQYLRHTQRRTQCVLSDRGSWISVDRGFGDCELYDDETFAPNDDSILEELLKGSHSTTYIFVLKKMGSSGWGQRGWWTLSIWGTHEGGQKVFYRTKEVGLQRTGAPAIVNSMMMKQLHQMTTVYSRNY</sequence>
<dbReference type="AlphaFoldDB" id="A0A5N6RFJ3"/>
<dbReference type="EMBL" id="CM017326">
    <property type="protein sequence ID" value="KAE8076818.1"/>
    <property type="molecule type" value="Genomic_DNA"/>
</dbReference>
<keyword evidence="2" id="KW-1185">Reference proteome</keyword>
<evidence type="ECO:0000313" key="2">
    <source>
        <dbReference type="Proteomes" id="UP000327013"/>
    </source>
</evidence>